<name>A0A6G3TB43_9ACTN</name>
<comment type="caution">
    <text evidence="1">The sequence shown here is derived from an EMBL/GenBank/DDBJ whole genome shotgun (WGS) entry which is preliminary data.</text>
</comment>
<protein>
    <submittedName>
        <fullName evidence="1">Uncharacterized protein</fullName>
    </submittedName>
</protein>
<reference evidence="1 2" key="1">
    <citation type="submission" date="2020-01" db="EMBL/GenBank/DDBJ databases">
        <title>Insect and environment-associated Actinomycetes.</title>
        <authorList>
            <person name="Currrie C."/>
            <person name="Chevrette M."/>
            <person name="Carlson C."/>
            <person name="Stubbendieck R."/>
            <person name="Wendt-Pienkowski E."/>
        </authorList>
    </citation>
    <scope>NUCLEOTIDE SEQUENCE [LARGE SCALE GENOMIC DNA]</scope>
    <source>
        <strain evidence="1 2">SID7739</strain>
    </source>
</reference>
<evidence type="ECO:0000313" key="1">
    <source>
        <dbReference type="EMBL" id="NEC33844.1"/>
    </source>
</evidence>
<dbReference type="RefSeq" id="WP_164273424.1">
    <property type="nucleotide sequence ID" value="NZ_JAAGMQ010000344.1"/>
</dbReference>
<evidence type="ECO:0000313" key="2">
    <source>
        <dbReference type="Proteomes" id="UP000475666"/>
    </source>
</evidence>
<organism evidence="1 2">
    <name type="scientific">Streptomyces rubrogriseus</name>
    <dbReference type="NCBI Taxonomy" id="194673"/>
    <lineage>
        <taxon>Bacteria</taxon>
        <taxon>Bacillati</taxon>
        <taxon>Actinomycetota</taxon>
        <taxon>Actinomycetes</taxon>
        <taxon>Kitasatosporales</taxon>
        <taxon>Streptomycetaceae</taxon>
        <taxon>Streptomyces</taxon>
        <taxon>Streptomyces violaceoruber group</taxon>
    </lineage>
</organism>
<dbReference type="EMBL" id="JAAGMQ010000344">
    <property type="protein sequence ID" value="NEC33844.1"/>
    <property type="molecule type" value="Genomic_DNA"/>
</dbReference>
<dbReference type="AlphaFoldDB" id="A0A6G3TB43"/>
<gene>
    <name evidence="1" type="ORF">G3I66_11745</name>
</gene>
<accession>A0A6G3TB43</accession>
<sequence length="181" mass="19545">MLNPADAEGVPPGAPPVPGPVDAVAAIRPTSPAEQVLVDFLEAHLALQHHLGFDSTAGWKHRSVYDLVVVHGRWSTPAPLPAEVQPRPERHCFANAAATEREHPRLAYTEGFAVPTDSPVPTAHAWCTDPDGRVIDPTWSELGGSAYLGIRLPSHLRPRPPHNWGVLEAPDSLYPLLRSGL</sequence>
<dbReference type="Proteomes" id="UP000475666">
    <property type="component" value="Unassembled WGS sequence"/>
</dbReference>
<proteinExistence type="predicted"/>